<dbReference type="EMBL" id="EQ974303">
    <property type="protein sequence ID" value="EEF30650.1"/>
    <property type="molecule type" value="Genomic_DNA"/>
</dbReference>
<sequence length="85" mass="10212">MTISQLWQQQHNNEVEMNRRNEEYLELQERIRELKQELRGSCLRHYYIWSEGPFLGESWGSLLDGVSSSGPLYFIEIAHIIEDKW</sequence>
<dbReference type="AlphaFoldDB" id="B9T0G1"/>
<dbReference type="InParanoid" id="B9T0G1"/>
<feature type="coiled-coil region" evidence="1">
    <location>
        <begin position="17"/>
        <end position="44"/>
    </location>
</feature>
<evidence type="ECO:0000256" key="1">
    <source>
        <dbReference type="SAM" id="Coils"/>
    </source>
</evidence>
<reference evidence="3" key="1">
    <citation type="journal article" date="2010" name="Nat. Biotechnol.">
        <title>Draft genome sequence of the oilseed species Ricinus communis.</title>
        <authorList>
            <person name="Chan A.P."/>
            <person name="Crabtree J."/>
            <person name="Zhao Q."/>
            <person name="Lorenzi H."/>
            <person name="Orvis J."/>
            <person name="Puiu D."/>
            <person name="Melake-Berhan A."/>
            <person name="Jones K.M."/>
            <person name="Redman J."/>
            <person name="Chen G."/>
            <person name="Cahoon E.B."/>
            <person name="Gedil M."/>
            <person name="Stanke M."/>
            <person name="Haas B.J."/>
            <person name="Wortman J.R."/>
            <person name="Fraser-Liggett C.M."/>
            <person name="Ravel J."/>
            <person name="Rabinowicz P.D."/>
        </authorList>
    </citation>
    <scope>NUCLEOTIDE SEQUENCE [LARGE SCALE GENOMIC DNA]</scope>
    <source>
        <strain evidence="3">cv. Hale</strain>
    </source>
</reference>
<keyword evidence="3" id="KW-1185">Reference proteome</keyword>
<accession>B9T0G1</accession>
<gene>
    <name evidence="2" type="ORF">RCOM_1113210</name>
</gene>
<proteinExistence type="predicted"/>
<protein>
    <submittedName>
        <fullName evidence="2">Uncharacterized protein</fullName>
    </submittedName>
</protein>
<evidence type="ECO:0000313" key="3">
    <source>
        <dbReference type="Proteomes" id="UP000008311"/>
    </source>
</evidence>
<name>B9T0G1_RICCO</name>
<evidence type="ECO:0000313" key="2">
    <source>
        <dbReference type="EMBL" id="EEF30650.1"/>
    </source>
</evidence>
<dbReference type="Proteomes" id="UP000008311">
    <property type="component" value="Unassembled WGS sequence"/>
</dbReference>
<keyword evidence="1" id="KW-0175">Coiled coil</keyword>
<organism evidence="2 3">
    <name type="scientific">Ricinus communis</name>
    <name type="common">Castor bean</name>
    <dbReference type="NCBI Taxonomy" id="3988"/>
    <lineage>
        <taxon>Eukaryota</taxon>
        <taxon>Viridiplantae</taxon>
        <taxon>Streptophyta</taxon>
        <taxon>Embryophyta</taxon>
        <taxon>Tracheophyta</taxon>
        <taxon>Spermatophyta</taxon>
        <taxon>Magnoliopsida</taxon>
        <taxon>eudicotyledons</taxon>
        <taxon>Gunneridae</taxon>
        <taxon>Pentapetalae</taxon>
        <taxon>rosids</taxon>
        <taxon>fabids</taxon>
        <taxon>Malpighiales</taxon>
        <taxon>Euphorbiaceae</taxon>
        <taxon>Acalyphoideae</taxon>
        <taxon>Acalypheae</taxon>
        <taxon>Ricinus</taxon>
    </lineage>
</organism>